<dbReference type="InterPro" id="IPR001611">
    <property type="entry name" value="Leu-rich_rpt"/>
</dbReference>
<dbReference type="Gene3D" id="3.80.10.10">
    <property type="entry name" value="Ribonuclease Inhibitor"/>
    <property type="match status" value="2"/>
</dbReference>
<dbReference type="InterPro" id="IPR032675">
    <property type="entry name" value="LRR_dom_sf"/>
</dbReference>
<feature type="compositionally biased region" description="Basic and acidic residues" evidence="6">
    <location>
        <begin position="282"/>
        <end position="294"/>
    </location>
</feature>
<evidence type="ECO:0000256" key="5">
    <source>
        <dbReference type="ARBA" id="ARBA00023273"/>
    </source>
</evidence>
<evidence type="ECO:0000256" key="4">
    <source>
        <dbReference type="ARBA" id="ARBA00023069"/>
    </source>
</evidence>
<evidence type="ECO:0000256" key="3">
    <source>
        <dbReference type="ARBA" id="ARBA00022737"/>
    </source>
</evidence>
<evidence type="ECO:0008006" key="9">
    <source>
        <dbReference type="Google" id="ProtNLM"/>
    </source>
</evidence>
<gene>
    <name evidence="7" type="ORF">CCMP2556_LOCUS39015</name>
</gene>
<feature type="compositionally biased region" description="Basic and acidic residues" evidence="6">
    <location>
        <begin position="354"/>
        <end position="364"/>
    </location>
</feature>
<name>A0ABP0PV32_9DINO</name>
<dbReference type="Proteomes" id="UP001642484">
    <property type="component" value="Unassembled WGS sequence"/>
</dbReference>
<dbReference type="EMBL" id="CAXAMN010023629">
    <property type="protein sequence ID" value="CAK9079202.1"/>
    <property type="molecule type" value="Genomic_DNA"/>
</dbReference>
<dbReference type="PROSITE" id="PS51450">
    <property type="entry name" value="LRR"/>
    <property type="match status" value="4"/>
</dbReference>
<comment type="caution">
    <text evidence="7">The sequence shown here is derived from an EMBL/GenBank/DDBJ whole genome shotgun (WGS) entry which is preliminary data.</text>
</comment>
<accession>A0ABP0PV32</accession>
<feature type="compositionally biased region" description="Low complexity" evidence="6">
    <location>
        <begin position="342"/>
        <end position="353"/>
    </location>
</feature>
<reference evidence="7 8" key="1">
    <citation type="submission" date="2024-02" db="EMBL/GenBank/DDBJ databases">
        <authorList>
            <person name="Chen Y."/>
            <person name="Shah S."/>
            <person name="Dougan E. K."/>
            <person name="Thang M."/>
            <person name="Chan C."/>
        </authorList>
    </citation>
    <scope>NUCLEOTIDE SEQUENCE [LARGE SCALE GENOMIC DNA]</scope>
</reference>
<evidence type="ECO:0000313" key="7">
    <source>
        <dbReference type="EMBL" id="CAK9079202.1"/>
    </source>
</evidence>
<evidence type="ECO:0000256" key="6">
    <source>
        <dbReference type="SAM" id="MobiDB-lite"/>
    </source>
</evidence>
<dbReference type="Pfam" id="PF14580">
    <property type="entry name" value="LRR_9"/>
    <property type="match status" value="1"/>
</dbReference>
<organism evidence="7 8">
    <name type="scientific">Durusdinium trenchii</name>
    <dbReference type="NCBI Taxonomy" id="1381693"/>
    <lineage>
        <taxon>Eukaryota</taxon>
        <taxon>Sar</taxon>
        <taxon>Alveolata</taxon>
        <taxon>Dinophyceae</taxon>
        <taxon>Suessiales</taxon>
        <taxon>Symbiodiniaceae</taxon>
        <taxon>Durusdinium</taxon>
    </lineage>
</organism>
<protein>
    <recommendedName>
        <fullName evidence="9">Dynein assembly factor 1, axonemal homolog</fullName>
    </recommendedName>
</protein>
<dbReference type="SMART" id="SM00365">
    <property type="entry name" value="LRR_SD22"/>
    <property type="match status" value="5"/>
</dbReference>
<keyword evidence="3" id="KW-0677">Repeat</keyword>
<evidence type="ECO:0000313" key="8">
    <source>
        <dbReference type="Proteomes" id="UP001642484"/>
    </source>
</evidence>
<keyword evidence="8" id="KW-1185">Reference proteome</keyword>
<dbReference type="InterPro" id="IPR003591">
    <property type="entry name" value="Leu-rich_rpt_typical-subtyp"/>
</dbReference>
<dbReference type="PANTHER" id="PTHR45973">
    <property type="entry name" value="PROTEIN PHOSPHATASE 1 REGULATORY SUBUNIT SDS22-RELATED"/>
    <property type="match status" value="1"/>
</dbReference>
<evidence type="ECO:0000256" key="1">
    <source>
        <dbReference type="ARBA" id="ARBA00004138"/>
    </source>
</evidence>
<comment type="subcellular location">
    <subcellularLocation>
        <location evidence="1">Cell projection</location>
        <location evidence="1">Cilium</location>
    </subcellularLocation>
</comment>
<dbReference type="SUPFAM" id="SSF52075">
    <property type="entry name" value="Outer arm dynein light chain 1"/>
    <property type="match status" value="1"/>
</dbReference>
<keyword evidence="5" id="KW-0966">Cell projection</keyword>
<dbReference type="PANTHER" id="PTHR45973:SF9">
    <property type="entry name" value="LEUCINE-RICH REPEAT-CONTAINING PROTEIN 46"/>
    <property type="match status" value="1"/>
</dbReference>
<feature type="region of interest" description="Disordered" evidence="6">
    <location>
        <begin position="330"/>
        <end position="416"/>
    </location>
</feature>
<keyword evidence="4" id="KW-0969">Cilium</keyword>
<sequence>MATAAIVQAEDPGAERRKLLRRMSPELIKEICKERSMWSQPHLNTQLYLNYKGFETIEGLEAYINIRALYLGSNNIAKIDGLDRMSDLRTLHLEGNRIRSIENLSSNLELRQLNLESNAIRHLANLSHLTKLQHLNLAKNALASLADLEELKSLPSLENLDVSHNCIEETEGVIEFWADLPAELKILRYHGNPGVRFIEHYRKRLVNALASLRYLDERPIFPVERKSSAAWAEGGLQALQQAKRDHFQEQVRLQNAVEPDRREFLTQQRKLAIARIEREERERQEQEEKQEKEWTAVQRGDPAAVDDYTKAWRDKLQKYGAEQLRDEAAATAGVQDTRTNGRANPAAEAALAEAQRKAQVEKNRLSAYQSKQGKALTFAPPSREHGRPTEAPPAARASNVADFRQSGAGELDWSDRQFSVLSETDAPNIEEDEAAALQMKVKPEQEIVPDLWRNMEKENKEAESKVHEMHAKLS</sequence>
<evidence type="ECO:0000256" key="2">
    <source>
        <dbReference type="ARBA" id="ARBA00022614"/>
    </source>
</evidence>
<dbReference type="InterPro" id="IPR050576">
    <property type="entry name" value="Cilia_flagella_integrity"/>
</dbReference>
<dbReference type="SMART" id="SM00369">
    <property type="entry name" value="LRR_TYP"/>
    <property type="match status" value="3"/>
</dbReference>
<keyword evidence="2" id="KW-0433">Leucine-rich repeat</keyword>
<feature type="region of interest" description="Disordered" evidence="6">
    <location>
        <begin position="282"/>
        <end position="301"/>
    </location>
</feature>
<proteinExistence type="predicted"/>